<organism evidence="2 3">
    <name type="scientific">Pycnoporus cinnabarinus</name>
    <name type="common">Cinnabar-red polypore</name>
    <name type="synonym">Trametes cinnabarina</name>
    <dbReference type="NCBI Taxonomy" id="5643"/>
    <lineage>
        <taxon>Eukaryota</taxon>
        <taxon>Fungi</taxon>
        <taxon>Dikarya</taxon>
        <taxon>Basidiomycota</taxon>
        <taxon>Agaricomycotina</taxon>
        <taxon>Agaricomycetes</taxon>
        <taxon>Polyporales</taxon>
        <taxon>Polyporaceae</taxon>
        <taxon>Trametes</taxon>
    </lineage>
</organism>
<dbReference type="AlphaFoldDB" id="A0A060SMA1"/>
<dbReference type="OrthoDB" id="2669721at2759"/>
<dbReference type="InterPro" id="IPR004242">
    <property type="entry name" value="Transposase_21"/>
</dbReference>
<dbReference type="OMA" id="GARECDE"/>
<feature type="region of interest" description="Disordered" evidence="1">
    <location>
        <begin position="144"/>
        <end position="179"/>
    </location>
</feature>
<evidence type="ECO:0000313" key="3">
    <source>
        <dbReference type="Proteomes" id="UP000029665"/>
    </source>
</evidence>
<evidence type="ECO:0000256" key="1">
    <source>
        <dbReference type="SAM" id="MobiDB-lite"/>
    </source>
</evidence>
<reference evidence="2" key="1">
    <citation type="submission" date="2014-01" db="EMBL/GenBank/DDBJ databases">
        <title>The genome of the white-rot fungus Pycnoporus cinnabarinus: a basidiomycete model with a versatile arsenal for lignocellulosic biomass breakdown.</title>
        <authorList>
            <person name="Levasseur A."/>
            <person name="Lomascolo A."/>
            <person name="Ruiz-Duenas F.J."/>
            <person name="Uzan E."/>
            <person name="Piumi F."/>
            <person name="Kues U."/>
            <person name="Ram A.F.J."/>
            <person name="Murat C."/>
            <person name="Haon M."/>
            <person name="Benoit I."/>
            <person name="Arfi Y."/>
            <person name="Chevret D."/>
            <person name="Drula E."/>
            <person name="Kwon M.J."/>
            <person name="Gouret P."/>
            <person name="Lesage-Meessen L."/>
            <person name="Lombard V."/>
            <person name="Mariette J."/>
            <person name="Noirot C."/>
            <person name="Park J."/>
            <person name="Patyshakuliyeva A."/>
            <person name="Wieneger R.A.B."/>
            <person name="Wosten H.A.B."/>
            <person name="Martin F."/>
            <person name="Coutinho P.M."/>
            <person name="de Vries R."/>
            <person name="Martinez A.T."/>
            <person name="Klopp C."/>
            <person name="Pontarotti P."/>
            <person name="Henrissat B."/>
            <person name="Record E."/>
        </authorList>
    </citation>
    <scope>NUCLEOTIDE SEQUENCE [LARGE SCALE GENOMIC DNA]</scope>
    <source>
        <strain evidence="2">BRFM137</strain>
    </source>
</reference>
<keyword evidence="3" id="KW-1185">Reference proteome</keyword>
<proteinExistence type="predicted"/>
<evidence type="ECO:0000313" key="2">
    <source>
        <dbReference type="EMBL" id="CDO73553.1"/>
    </source>
</evidence>
<gene>
    <name evidence="2" type="ORF">BN946_scf185014.g23</name>
</gene>
<accession>A0A060SMA1</accession>
<dbReference type="STRING" id="5643.A0A060SMA1"/>
<dbReference type="Pfam" id="PF02992">
    <property type="entry name" value="Transposase_21"/>
    <property type="match status" value="1"/>
</dbReference>
<dbReference type="PANTHER" id="PTHR46579">
    <property type="entry name" value="F5/8 TYPE C DOMAIN-CONTAINING PROTEIN-RELATED"/>
    <property type="match status" value="1"/>
</dbReference>
<comment type="caution">
    <text evidence="2">The sequence shown here is derived from an EMBL/GenBank/DDBJ whole genome shotgun (WGS) entry which is preliminary data.</text>
</comment>
<dbReference type="HOGENOM" id="CLU_007337_0_2_1"/>
<dbReference type="PANTHER" id="PTHR46579:SF1">
    <property type="entry name" value="F5_8 TYPE C DOMAIN-CONTAINING PROTEIN"/>
    <property type="match status" value="1"/>
</dbReference>
<name>A0A060SMA1_PYCCI</name>
<feature type="region of interest" description="Disordered" evidence="1">
    <location>
        <begin position="55"/>
        <end position="90"/>
    </location>
</feature>
<protein>
    <submittedName>
        <fullName evidence="2">Uncharacterized protein</fullName>
    </submittedName>
</protein>
<dbReference type="EMBL" id="CCBP010000122">
    <property type="protein sequence ID" value="CDO73553.1"/>
    <property type="molecule type" value="Genomic_DNA"/>
</dbReference>
<sequence length="1060" mass="118518">MDTHQANPKKKRMRKKYSCTCIEFCHGRPVTVSKTTYFRHQAHAKLAAAAKAVANRLGGKRKKQEDLVEDDRDASGSRKRAREAEEEDEEMEAFAQGIEDAPALRDSEPPWPKSPLHDPFVDPPVQAGGPSRLRPVTIEDVPEEEELIPSAGDPAELDEAGEGMAGEGEAAAAEGEAEDEAMEEVSVTLEDMRRALDFIQLLKGASLDSVHSGLDEETRERLRNPPQEIVEIEDDNVMLSIELYVTLNNTSQHYYEDVRKLLMKRKPDLALLSYHQVKRKVELLTGIVPIINDMCINSCVGFTGPYAHLDKCPKCLQPRYDELREGTKRGSERKPRKQFYTMALGQEIQAVFRTPEGSESMAYLSRLVENVLEELDRDGSLSSFDDISHGSRFWGAFAAGQISPKDAVVALSIDGAQLHRNKKSDCWIYVWVILSLGPDKRYRKRYVLPGAVIPGPNHPKDLDSFLFPGLYHLSALMREGLKIWDAASGSLELIRIFLALVLADGPAMALLSGMVGHSGRRGCRLYCPLVGRRKPNTGNYYPVMLRPAEPYALAGSCHGDVSRDMCAVSPSDLAREYNDNLARLLSSRTPREYEYLRRETGLTKPSIFSGLSRIFDLPGCFPLDYMHLVALNVTDLFLGLWRGTISGSKDLGECPWVVMQGDTWVAHGAEVARAAHFLPGSFDHPPRNIAEKLNSGYKAKEFMTYFYGYGPALLRRHLPERYLLNYAKFVSAGRTLGKHKISKSCLADAELLSREAEKEYEDLYYGRDANRLHLVRPCIHAFGHGPKEVRKIGPLIGVTQYTIERTIGNLGQELRQHSTPFANLSHRALLRCQLNALGYLIPSLGSANDVQHVPQGAVDLGNGLTLLCPRDSTSRCIPECEAAAFRSFLVSIGEENYVTKIRKYGRLRLPNGQVVRSAWKEKAKPLANSRISRIVKLRLDGHTEIAEVQYFCRLPMNNSESIHTVALVSLFGARDENLFARLYGTVWLCPYRGNDALRVVEVSCIQAVVAMVPDSDVVIDLSDALEPHYQKGRNYFLVEQLGLEISHRDGLMDVVLEDNE</sequence>
<dbReference type="Proteomes" id="UP000029665">
    <property type="component" value="Unassembled WGS sequence"/>
</dbReference>